<organism evidence="1 2">
    <name type="scientific">Candidatus Yanofskybacteria bacterium GW2011_GWA1_48_10</name>
    <dbReference type="NCBI Taxonomy" id="1619022"/>
    <lineage>
        <taxon>Bacteria</taxon>
        <taxon>Candidatus Yanofskyibacteriota</taxon>
    </lineage>
</organism>
<sequence length="209" mass="23819">MESSGLSQSAAKALEILKQFSWLNNFYLAGGSALAIQLAHRLSFDLDFFTDKPFDQNKIDDDLRNIPSYKLDRFAQDTLLGLLEKTKISFFKVPYPLISRPLSFRSIRLAAIPDIAAMKLDAIGSRGTKRDFVDLYFIAKEIPLDKCLGHYRKKISGSINNTLHIVKSLTYFVDAESSPQPLTMLKTVEWNDVKNFFEKEVIKLAKKYI</sequence>
<protein>
    <recommendedName>
        <fullName evidence="3">Nucleotidyl transferase AbiEii toxin, Type IV TA system</fullName>
    </recommendedName>
</protein>
<accession>A0A0G1U6T3</accession>
<dbReference type="EMBL" id="LCPC01000004">
    <property type="protein sequence ID" value="KKU89819.1"/>
    <property type="molecule type" value="Genomic_DNA"/>
</dbReference>
<comment type="caution">
    <text evidence="1">The sequence shown here is derived from an EMBL/GenBank/DDBJ whole genome shotgun (WGS) entry which is preliminary data.</text>
</comment>
<dbReference type="InterPro" id="IPR014942">
    <property type="entry name" value="AbiEii"/>
</dbReference>
<name>A0A0G1U6T3_9BACT</name>
<gene>
    <name evidence="1" type="ORF">UY20_C0004G0001</name>
</gene>
<evidence type="ECO:0000313" key="1">
    <source>
        <dbReference type="EMBL" id="KKU89819.1"/>
    </source>
</evidence>
<evidence type="ECO:0008006" key="3">
    <source>
        <dbReference type="Google" id="ProtNLM"/>
    </source>
</evidence>
<reference evidence="1 2" key="1">
    <citation type="journal article" date="2015" name="Nature">
        <title>rRNA introns, odd ribosomes, and small enigmatic genomes across a large radiation of phyla.</title>
        <authorList>
            <person name="Brown C.T."/>
            <person name="Hug L.A."/>
            <person name="Thomas B.C."/>
            <person name="Sharon I."/>
            <person name="Castelle C.J."/>
            <person name="Singh A."/>
            <person name="Wilkins M.J."/>
            <person name="Williams K.H."/>
            <person name="Banfield J.F."/>
        </authorList>
    </citation>
    <scope>NUCLEOTIDE SEQUENCE [LARGE SCALE GENOMIC DNA]</scope>
</reference>
<proteinExistence type="predicted"/>
<dbReference type="Proteomes" id="UP000034403">
    <property type="component" value="Unassembled WGS sequence"/>
</dbReference>
<dbReference type="AlphaFoldDB" id="A0A0G1U6T3"/>
<dbReference type="Pfam" id="PF08843">
    <property type="entry name" value="AbiEii"/>
    <property type="match status" value="2"/>
</dbReference>
<evidence type="ECO:0000313" key="2">
    <source>
        <dbReference type="Proteomes" id="UP000034403"/>
    </source>
</evidence>